<dbReference type="Pfam" id="PF05637">
    <property type="entry name" value="Glyco_transf_34"/>
    <property type="match status" value="1"/>
</dbReference>
<evidence type="ECO:0000313" key="5">
    <source>
        <dbReference type="Proteomes" id="UP000815325"/>
    </source>
</evidence>
<dbReference type="EMBL" id="MU069840">
    <property type="protein sequence ID" value="KAF5832929.1"/>
    <property type="molecule type" value="Genomic_DNA"/>
</dbReference>
<dbReference type="PANTHER" id="PTHR31306">
    <property type="entry name" value="ALPHA-1,6-MANNOSYLTRANSFERASE MNN11-RELATED"/>
    <property type="match status" value="1"/>
</dbReference>
<dbReference type="InterPro" id="IPR008630">
    <property type="entry name" value="Glyco_trans_34"/>
</dbReference>
<evidence type="ECO:0000256" key="2">
    <source>
        <dbReference type="ARBA" id="ARBA00022676"/>
    </source>
</evidence>
<name>A0ABQ7GED9_DUNSA</name>
<evidence type="ECO:0008006" key="6">
    <source>
        <dbReference type="Google" id="ProtNLM"/>
    </source>
</evidence>
<keyword evidence="3" id="KW-0808">Transferase</keyword>
<dbReference type="Proteomes" id="UP000815325">
    <property type="component" value="Unassembled WGS sequence"/>
</dbReference>
<evidence type="ECO:0000256" key="3">
    <source>
        <dbReference type="ARBA" id="ARBA00022679"/>
    </source>
</evidence>
<evidence type="ECO:0000313" key="4">
    <source>
        <dbReference type="EMBL" id="KAF5832929.1"/>
    </source>
</evidence>
<dbReference type="PANTHER" id="PTHR31306:SF11">
    <property type="entry name" value="NUCLEOTIDE-DIPHOSPHO-SUGAR TRANSFERASE DOMAIN-CONTAINING PROTEIN"/>
    <property type="match status" value="1"/>
</dbReference>
<comment type="caution">
    <text evidence="4">The sequence shown here is derived from an EMBL/GenBank/DDBJ whole genome shotgun (WGS) entry which is preliminary data.</text>
</comment>
<evidence type="ECO:0000256" key="1">
    <source>
        <dbReference type="ARBA" id="ARBA00005664"/>
    </source>
</evidence>
<keyword evidence="2" id="KW-0328">Glycosyltransferase</keyword>
<keyword evidence="5" id="KW-1185">Reference proteome</keyword>
<proteinExistence type="inferred from homology"/>
<dbReference type="InterPro" id="IPR029044">
    <property type="entry name" value="Nucleotide-diphossugar_trans"/>
</dbReference>
<gene>
    <name evidence="4" type="ORF">DUNSADRAFT_11009</name>
</gene>
<accession>A0ABQ7GED9</accession>
<organism evidence="4 5">
    <name type="scientific">Dunaliella salina</name>
    <name type="common">Green alga</name>
    <name type="synonym">Protococcus salinus</name>
    <dbReference type="NCBI Taxonomy" id="3046"/>
    <lineage>
        <taxon>Eukaryota</taxon>
        <taxon>Viridiplantae</taxon>
        <taxon>Chlorophyta</taxon>
        <taxon>core chlorophytes</taxon>
        <taxon>Chlorophyceae</taxon>
        <taxon>CS clade</taxon>
        <taxon>Chlamydomonadales</taxon>
        <taxon>Dunaliellaceae</taxon>
        <taxon>Dunaliella</taxon>
    </lineage>
</organism>
<reference evidence="4" key="1">
    <citation type="submission" date="2017-08" db="EMBL/GenBank/DDBJ databases">
        <authorList>
            <person name="Polle J.E."/>
            <person name="Barry K."/>
            <person name="Cushman J."/>
            <person name="Schmutz J."/>
            <person name="Tran D."/>
            <person name="Hathwaick L.T."/>
            <person name="Yim W.C."/>
            <person name="Jenkins J."/>
            <person name="Mckie-Krisberg Z.M."/>
            <person name="Prochnik S."/>
            <person name="Lindquist E."/>
            <person name="Dockter R.B."/>
            <person name="Adam C."/>
            <person name="Molina H."/>
            <person name="Bunkerborg J."/>
            <person name="Jin E."/>
            <person name="Buchheim M."/>
            <person name="Magnuson J."/>
        </authorList>
    </citation>
    <scope>NUCLEOTIDE SEQUENCE</scope>
    <source>
        <strain evidence="4">CCAP 19/18</strain>
    </source>
</reference>
<dbReference type="Gene3D" id="3.90.550.10">
    <property type="entry name" value="Spore Coat Polysaccharide Biosynthesis Protein SpsA, Chain A"/>
    <property type="match status" value="1"/>
</dbReference>
<protein>
    <recommendedName>
        <fullName evidence="6">Nucleotide-diphospho-sugar transferase</fullName>
    </recommendedName>
</protein>
<sequence length="342" mass="38649">MAHRGPYRVPGLIQAAQYVPRESSLTIARNATIEDQPFPQEVDATTFAEAIAWANNPTSFCFQASSLRAHVSSLAIVTVSQNLEHNVTVAIHTNRLLLALEQNARYCHFISMDPTRAVHWTKILAVKQALALSPYVLWLDADAVIARFDVPVLQRLLSLSASKDVLFSSEFNQPRNATDASIDATQASVRINTGAVFFKSSEFTFQFLDSVYKEAPKWTYWLMEKDQSGFDYWQQAHSAEWLEHMRVVHYRYMNSFGEKYKEGDLVYHVAGGIHNLNKFDTVLERCRQFNCRSRLWKGQCTYHPSLAANGTIPKVDVASVITSTAVRVWKASGITQSQRVNP</sequence>
<comment type="similarity">
    <text evidence="1">Belongs to the glycosyltransferase 34 family.</text>
</comment>